<comment type="caution">
    <text evidence="1">The sequence shown here is derived from an EMBL/GenBank/DDBJ whole genome shotgun (WGS) entry which is preliminary data.</text>
</comment>
<keyword evidence="2" id="KW-1185">Reference proteome</keyword>
<sequence>MNSRFVDISLRALFNEPECMGYIDSKINNIVFIMCEEERNLTANIRFERSIRDAALYPIFKYLECGLKNSTTNNNTSNPSNLKHEKRNEIVVRASGGDGVILENKRLEKGLLCSLGFWAKDNHNKDYFGLAAHCYIPGAQVYLTPWNSNLTRAAHIGSMIYQNLIEVSSNGVHSCHSGINSHIECGYVEALNGFNSARETGFFADIFISSMISTGGDSGGPVFSYKQNQKYVSLNGILCFTRKNFINSTLSEVFSGSTTIKTLLIVLLVKFLVDLQR</sequence>
<name>A0A8H4AHY0_GIGMA</name>
<dbReference type="AlphaFoldDB" id="A0A8H4AHY0"/>
<organism evidence="1 2">
    <name type="scientific">Gigaspora margarita</name>
    <dbReference type="NCBI Taxonomy" id="4874"/>
    <lineage>
        <taxon>Eukaryota</taxon>
        <taxon>Fungi</taxon>
        <taxon>Fungi incertae sedis</taxon>
        <taxon>Mucoromycota</taxon>
        <taxon>Glomeromycotina</taxon>
        <taxon>Glomeromycetes</taxon>
        <taxon>Diversisporales</taxon>
        <taxon>Gigasporaceae</taxon>
        <taxon>Gigaspora</taxon>
    </lineage>
</organism>
<protein>
    <recommendedName>
        <fullName evidence="3">Serine protease</fullName>
    </recommendedName>
</protein>
<evidence type="ECO:0008006" key="3">
    <source>
        <dbReference type="Google" id="ProtNLM"/>
    </source>
</evidence>
<gene>
    <name evidence="1" type="ORF">F8M41_020709</name>
</gene>
<evidence type="ECO:0000313" key="2">
    <source>
        <dbReference type="Proteomes" id="UP000439903"/>
    </source>
</evidence>
<evidence type="ECO:0000313" key="1">
    <source>
        <dbReference type="EMBL" id="KAF0497379.1"/>
    </source>
</evidence>
<dbReference type="InterPro" id="IPR009003">
    <property type="entry name" value="Peptidase_S1_PA"/>
</dbReference>
<dbReference type="EMBL" id="WTPW01000580">
    <property type="protein sequence ID" value="KAF0497379.1"/>
    <property type="molecule type" value="Genomic_DNA"/>
</dbReference>
<dbReference type="OrthoDB" id="10383686at2759"/>
<dbReference type="InterPro" id="IPR043504">
    <property type="entry name" value="Peptidase_S1_PA_chymotrypsin"/>
</dbReference>
<dbReference type="SUPFAM" id="SSF50494">
    <property type="entry name" value="Trypsin-like serine proteases"/>
    <property type="match status" value="1"/>
</dbReference>
<accession>A0A8H4AHY0</accession>
<dbReference type="Gene3D" id="2.40.10.10">
    <property type="entry name" value="Trypsin-like serine proteases"/>
    <property type="match status" value="1"/>
</dbReference>
<dbReference type="Proteomes" id="UP000439903">
    <property type="component" value="Unassembled WGS sequence"/>
</dbReference>
<reference evidence="1 2" key="1">
    <citation type="journal article" date="2019" name="Environ. Microbiol.">
        <title>At the nexus of three kingdoms: the genome of the mycorrhizal fungus Gigaspora margarita provides insights into plant, endobacterial and fungal interactions.</title>
        <authorList>
            <person name="Venice F."/>
            <person name="Ghignone S."/>
            <person name="Salvioli di Fossalunga A."/>
            <person name="Amselem J."/>
            <person name="Novero M."/>
            <person name="Xianan X."/>
            <person name="Sedzielewska Toro K."/>
            <person name="Morin E."/>
            <person name="Lipzen A."/>
            <person name="Grigoriev I.V."/>
            <person name="Henrissat B."/>
            <person name="Martin F.M."/>
            <person name="Bonfante P."/>
        </authorList>
    </citation>
    <scope>NUCLEOTIDE SEQUENCE [LARGE SCALE GENOMIC DNA]</scope>
    <source>
        <strain evidence="1 2">BEG34</strain>
    </source>
</reference>
<proteinExistence type="predicted"/>